<evidence type="ECO:0000313" key="2">
    <source>
        <dbReference type="Proteomes" id="UP000245626"/>
    </source>
</evidence>
<dbReference type="EMBL" id="KZ819702">
    <property type="protein sequence ID" value="PWN53980.1"/>
    <property type="molecule type" value="Genomic_DNA"/>
</dbReference>
<organism evidence="1 2">
    <name type="scientific">Violaceomyces palustris</name>
    <dbReference type="NCBI Taxonomy" id="1673888"/>
    <lineage>
        <taxon>Eukaryota</taxon>
        <taxon>Fungi</taxon>
        <taxon>Dikarya</taxon>
        <taxon>Basidiomycota</taxon>
        <taxon>Ustilaginomycotina</taxon>
        <taxon>Ustilaginomycetes</taxon>
        <taxon>Violaceomycetales</taxon>
        <taxon>Violaceomycetaceae</taxon>
        <taxon>Violaceomyces</taxon>
    </lineage>
</organism>
<dbReference type="Proteomes" id="UP000245626">
    <property type="component" value="Unassembled WGS sequence"/>
</dbReference>
<sequence>MNRAVTLSRKAAFKEPVRQLGQFRIAARITADGPAPRARSGRAKFLLYTTLGAAAFYSGSTVAALNNERYQDFFVESVPLGERIIDYLDTHDVGQEIKSINLGGYGEKAVGATKSAYGSVSGAVSRLLGEGSEVIDENARDARAQLAEARKKAQAQVTKVAERVEEGAKEIKVEGESSIKKVQDKTAALVEKAKKAASEAEARIKGEHPDGRGLIKKAVDSVQVNTDIGKDEVKAAPSVTPYVKALPVGHEAPAGYVAPRTDRKLEPPSDKAARLRPDPEAPKLPLLAPSIKSLSGSEPMIAQLAGTIDELSTFLRETPSSGAVAKGVLESAQRELESLSKRLEAVKREEALRVEKSLAAQAQRYEAQISKQAQEAVNKLSSKEEDWQKSFEEERARQMEEFKTKLNKELATQSEIINDRLKEEVIAQGIEMQRRWMRDIKAQVEKERGGRLARLDELASDLKELERTTLDNSSALDDNVNVHTLWTAIRSIASVIDDETRKRPFSEQLRVLKNTPKAREDDVIRAALEVIEASGVAETGVESFTTLKQWFDDKVSPRIRSVSLVPSPEQSGLLSYMVSATFSPLLFRKKGLVEGEDVPSVLSRVEHYLDRKDLDNAARELNQLKGWPKTLAKDWLDASRKRLETQQALEVVNTEASLASLLVV</sequence>
<accession>A0ACD0P7B8</accession>
<reference evidence="1 2" key="1">
    <citation type="journal article" date="2018" name="Mol. Biol. Evol.">
        <title>Broad Genomic Sampling Reveals a Smut Pathogenic Ancestry of the Fungal Clade Ustilaginomycotina.</title>
        <authorList>
            <person name="Kijpornyongpan T."/>
            <person name="Mondo S.J."/>
            <person name="Barry K."/>
            <person name="Sandor L."/>
            <person name="Lee J."/>
            <person name="Lipzen A."/>
            <person name="Pangilinan J."/>
            <person name="LaButti K."/>
            <person name="Hainaut M."/>
            <person name="Henrissat B."/>
            <person name="Grigoriev I.V."/>
            <person name="Spatafora J.W."/>
            <person name="Aime M.C."/>
        </authorList>
    </citation>
    <scope>NUCLEOTIDE SEQUENCE [LARGE SCALE GENOMIC DNA]</scope>
    <source>
        <strain evidence="1 2">SA 807</strain>
    </source>
</reference>
<name>A0ACD0P7B8_9BASI</name>
<proteinExistence type="predicted"/>
<keyword evidence="2" id="KW-1185">Reference proteome</keyword>
<gene>
    <name evidence="1" type="ORF">IE53DRAFT_372758</name>
</gene>
<protein>
    <submittedName>
        <fullName evidence="1">Uncharacterized protein</fullName>
    </submittedName>
</protein>
<evidence type="ECO:0000313" key="1">
    <source>
        <dbReference type="EMBL" id="PWN53980.1"/>
    </source>
</evidence>